<gene>
    <name evidence="2" type="ORF">Q0590_26275</name>
</gene>
<dbReference type="InterPro" id="IPR014710">
    <property type="entry name" value="RmlC-like_jellyroll"/>
</dbReference>
<dbReference type="InterPro" id="IPR000595">
    <property type="entry name" value="cNMP-bd_dom"/>
</dbReference>
<dbReference type="RefSeq" id="WP_302040616.1">
    <property type="nucleotide sequence ID" value="NZ_JAUKPO010000022.1"/>
</dbReference>
<protein>
    <submittedName>
        <fullName evidence="2">Crp/Fnr family transcriptional regulator</fullName>
    </submittedName>
</protein>
<evidence type="ECO:0000259" key="1">
    <source>
        <dbReference type="Pfam" id="PF00027"/>
    </source>
</evidence>
<name>A0ABT8RF52_9BACT</name>
<dbReference type="EMBL" id="JAUKPO010000022">
    <property type="protein sequence ID" value="MDO1449813.1"/>
    <property type="molecule type" value="Genomic_DNA"/>
</dbReference>
<reference evidence="2" key="1">
    <citation type="submission" date="2023-07" db="EMBL/GenBank/DDBJ databases">
        <title>The genome sequence of Rhodocytophaga aerolata KACC 12507.</title>
        <authorList>
            <person name="Zhang X."/>
        </authorList>
    </citation>
    <scope>NUCLEOTIDE SEQUENCE</scope>
    <source>
        <strain evidence="2">KACC 12507</strain>
    </source>
</reference>
<organism evidence="2 3">
    <name type="scientific">Rhodocytophaga aerolata</name>
    <dbReference type="NCBI Taxonomy" id="455078"/>
    <lineage>
        <taxon>Bacteria</taxon>
        <taxon>Pseudomonadati</taxon>
        <taxon>Bacteroidota</taxon>
        <taxon>Cytophagia</taxon>
        <taxon>Cytophagales</taxon>
        <taxon>Rhodocytophagaceae</taxon>
        <taxon>Rhodocytophaga</taxon>
    </lineage>
</organism>
<sequence>MYDSLFVFLSQLNTVSGELKEAITRCLTKQELKKKTLLLQEGKVCDRVYFIEKGLARAYYFMDGQEITSWFMKENDMIISVYSFFSQRISYENMELEEDSILISITNKDLQMLYRQFPEFNFFGRVLTEDYYVRSEERIISHRMQTAEQRYEALFKSSPSLFNRVLNKHIASYLGMSAETLSRIRKKRK</sequence>
<accession>A0ABT8RF52</accession>
<dbReference type="InterPro" id="IPR018490">
    <property type="entry name" value="cNMP-bd_dom_sf"/>
</dbReference>
<evidence type="ECO:0000313" key="2">
    <source>
        <dbReference type="EMBL" id="MDO1449813.1"/>
    </source>
</evidence>
<evidence type="ECO:0000313" key="3">
    <source>
        <dbReference type="Proteomes" id="UP001168528"/>
    </source>
</evidence>
<dbReference type="Proteomes" id="UP001168528">
    <property type="component" value="Unassembled WGS sequence"/>
</dbReference>
<proteinExistence type="predicted"/>
<dbReference type="Gene3D" id="2.60.120.10">
    <property type="entry name" value="Jelly Rolls"/>
    <property type="match status" value="1"/>
</dbReference>
<comment type="caution">
    <text evidence="2">The sequence shown here is derived from an EMBL/GenBank/DDBJ whole genome shotgun (WGS) entry which is preliminary data.</text>
</comment>
<dbReference type="Pfam" id="PF00027">
    <property type="entry name" value="cNMP_binding"/>
    <property type="match status" value="1"/>
</dbReference>
<dbReference type="SUPFAM" id="SSF51206">
    <property type="entry name" value="cAMP-binding domain-like"/>
    <property type="match status" value="1"/>
</dbReference>
<feature type="domain" description="Cyclic nucleotide-binding" evidence="1">
    <location>
        <begin position="30"/>
        <end position="116"/>
    </location>
</feature>
<dbReference type="CDD" id="cd00038">
    <property type="entry name" value="CAP_ED"/>
    <property type="match status" value="1"/>
</dbReference>
<keyword evidence="3" id="KW-1185">Reference proteome</keyword>